<gene>
    <name evidence="3" type="ORF">CLF_106288</name>
</gene>
<keyword evidence="1" id="KW-0175">Coiled coil</keyword>
<organism evidence="3 4">
    <name type="scientific">Clonorchis sinensis</name>
    <name type="common">Chinese liver fluke</name>
    <dbReference type="NCBI Taxonomy" id="79923"/>
    <lineage>
        <taxon>Eukaryota</taxon>
        <taxon>Metazoa</taxon>
        <taxon>Spiralia</taxon>
        <taxon>Lophotrochozoa</taxon>
        <taxon>Platyhelminthes</taxon>
        <taxon>Trematoda</taxon>
        <taxon>Digenea</taxon>
        <taxon>Opisthorchiida</taxon>
        <taxon>Opisthorchiata</taxon>
        <taxon>Opisthorchiidae</taxon>
        <taxon>Clonorchis</taxon>
    </lineage>
</organism>
<protein>
    <submittedName>
        <fullName evidence="3">Uncharacterized protein</fullName>
    </submittedName>
</protein>
<dbReference type="Proteomes" id="UP000008909">
    <property type="component" value="Unassembled WGS sequence"/>
</dbReference>
<dbReference type="EMBL" id="DF143163">
    <property type="protein sequence ID" value="GAA27258.2"/>
    <property type="molecule type" value="Genomic_DNA"/>
</dbReference>
<name>H2KRG6_CLOSI</name>
<reference key="2">
    <citation type="submission" date="2011-10" db="EMBL/GenBank/DDBJ databases">
        <title>The genome and transcriptome sequence of Clonorchis sinensis provide insights into the carcinogenic liver fluke.</title>
        <authorList>
            <person name="Wang X."/>
            <person name="Huang Y."/>
            <person name="Chen W."/>
            <person name="Liu H."/>
            <person name="Guo L."/>
            <person name="Chen Y."/>
            <person name="Luo F."/>
            <person name="Zhou W."/>
            <person name="Sun J."/>
            <person name="Mao Q."/>
            <person name="Liang P."/>
            <person name="Zhou C."/>
            <person name="Tian Y."/>
            <person name="Men J."/>
            <person name="Lv X."/>
            <person name="Huang L."/>
            <person name="Zhou J."/>
            <person name="Hu Y."/>
            <person name="Li R."/>
            <person name="Zhang F."/>
            <person name="Lei H."/>
            <person name="Li X."/>
            <person name="Hu X."/>
            <person name="Liang C."/>
            <person name="Xu J."/>
            <person name="Wu Z."/>
            <person name="Yu X."/>
        </authorList>
    </citation>
    <scope>NUCLEOTIDE SEQUENCE</scope>
    <source>
        <strain>Henan</strain>
    </source>
</reference>
<feature type="compositionally biased region" description="Low complexity" evidence="2">
    <location>
        <begin position="388"/>
        <end position="401"/>
    </location>
</feature>
<evidence type="ECO:0000256" key="2">
    <source>
        <dbReference type="SAM" id="MobiDB-lite"/>
    </source>
</evidence>
<keyword evidence="4" id="KW-1185">Reference proteome</keyword>
<sequence>MDTGVFLRSLTAFRMNEDALYSAELQCLREQLQSARASAIRQRWRVFAGFALARHLRYKLMNIPVRPKASEPDSIDAGMRVYREFQTRNSVFSTNSSAAGGHTREMQALRRQLAEQEELTATVRQAATKEIERLQALLAKESGDHAASVCEMESQYEQTIRQLRTDLSHSQQAVAVLSKRYAELKRTCKKLNFQLTDLRARENESLMMMIQVTDKYVFLNGHKQMVLDRLHELETKLAWASSSSSSPNEENADADKFFAIQSRASGLDLRTRQVEDRLTVLENKLEVTVHLLEKAFALLNESNQAAPDFSRPLKPTVVSMGPDGTGIEENTSGCTDRSTSSNCCTAVEVELSHLTQPVCDTDEAIHLEQPDSSVSAMGEYSIFKLPADSNPSESSSEISSSDSRHDGPKTLFTGPHAPRFCRYKYTAFEREPVPLLNPVVPCRPVLHTFSGASEWVSSSEVVSDSSFVKMDEKMSQQILGRLQGMKYDSENKAHTLPPATRIMDEPVIEAVATLSYPTQHFASRCTIAHESSNGLVAHQPRLSKLGQVFKSIRRDNMKTDDLFSLEWLSTDTLTSDSGKNQDTKIFTLISNRNENAVQTIDLTFAYTRKPLEWRDAFESFFDRLSLQTDVYHMLLRTCSMIFEYKIKLIKILSLGFTGNLDSGLSALFSDIVNIVRSQKLGEPFKYWFVVASFRQCEALSQVLKPGVLSEKTSKLVETPVKCIEFKRGANMATVDTINLVDSVGALTLPKGFSVLELKRIFA</sequence>
<dbReference type="AlphaFoldDB" id="H2KRG6"/>
<reference evidence="3" key="1">
    <citation type="journal article" date="2011" name="Genome Biol.">
        <title>The draft genome of the carcinogenic human liver fluke Clonorchis sinensis.</title>
        <authorList>
            <person name="Wang X."/>
            <person name="Chen W."/>
            <person name="Huang Y."/>
            <person name="Sun J."/>
            <person name="Men J."/>
            <person name="Liu H."/>
            <person name="Luo F."/>
            <person name="Guo L."/>
            <person name="Lv X."/>
            <person name="Deng C."/>
            <person name="Zhou C."/>
            <person name="Fan Y."/>
            <person name="Li X."/>
            <person name="Huang L."/>
            <person name="Hu Y."/>
            <person name="Liang C."/>
            <person name="Hu X."/>
            <person name="Xu J."/>
            <person name="Yu X."/>
        </authorList>
    </citation>
    <scope>NUCLEOTIDE SEQUENCE [LARGE SCALE GENOMIC DNA]</scope>
    <source>
        <strain evidence="3">Henan</strain>
    </source>
</reference>
<evidence type="ECO:0000256" key="1">
    <source>
        <dbReference type="SAM" id="Coils"/>
    </source>
</evidence>
<evidence type="ECO:0000313" key="4">
    <source>
        <dbReference type="Proteomes" id="UP000008909"/>
    </source>
</evidence>
<evidence type="ECO:0000313" key="3">
    <source>
        <dbReference type="EMBL" id="GAA27258.2"/>
    </source>
</evidence>
<feature type="coiled-coil region" evidence="1">
    <location>
        <begin position="99"/>
        <end position="144"/>
    </location>
</feature>
<feature type="region of interest" description="Disordered" evidence="2">
    <location>
        <begin position="385"/>
        <end position="411"/>
    </location>
</feature>
<accession>H2KRG6</accession>
<proteinExistence type="predicted"/>